<dbReference type="InterPro" id="IPR009003">
    <property type="entry name" value="Peptidase_S1_PA"/>
</dbReference>
<dbReference type="Gene3D" id="2.40.10.120">
    <property type="match status" value="1"/>
</dbReference>
<evidence type="ECO:0000256" key="3">
    <source>
        <dbReference type="SAM" id="SignalP"/>
    </source>
</evidence>
<feature type="chain" id="PRO_5045218111" evidence="3">
    <location>
        <begin position="20"/>
        <end position="224"/>
    </location>
</feature>
<dbReference type="PANTHER" id="PTHR43343:SF3">
    <property type="entry name" value="PROTEASE DO-LIKE 8, CHLOROPLASTIC"/>
    <property type="match status" value="1"/>
</dbReference>
<dbReference type="SUPFAM" id="SSF50494">
    <property type="entry name" value="Trypsin-like serine proteases"/>
    <property type="match status" value="1"/>
</dbReference>
<keyword evidence="3" id="KW-0732">Signal</keyword>
<dbReference type="GO" id="GO:0006508">
    <property type="term" value="P:proteolysis"/>
    <property type="evidence" value="ECO:0007669"/>
    <property type="project" value="UniProtKB-KW"/>
</dbReference>
<sequence length="224" mass="23652">MRAALFGTLLLCLPGVVSAASSEQLFPKIAPSVWLLRTADQAGVPVGSASAVVTAPRELITNCHALARATTVVLVKGKQRFAARLEAADVERDLCLLAVDDSSFNAPAIDIADSDRLTVGQRVFTVGNPAALEITLADGLLSRLVEDKQNVLEAIQTSAPISPGSSGGGLFDDTGRLIGITSSTYWPGVAQNLNFAIPVNWLKEVRARSAKQLAEYYSSSSSKR</sequence>
<accession>A0ABV2CPM6</accession>
<dbReference type="GO" id="GO:0008233">
    <property type="term" value="F:peptidase activity"/>
    <property type="evidence" value="ECO:0007669"/>
    <property type="project" value="UniProtKB-KW"/>
</dbReference>
<proteinExistence type="predicted"/>
<evidence type="ECO:0000313" key="5">
    <source>
        <dbReference type="Proteomes" id="UP001548590"/>
    </source>
</evidence>
<dbReference type="RefSeq" id="WP_345923160.1">
    <property type="nucleotide sequence ID" value="NZ_JBDIVF010000001.1"/>
</dbReference>
<dbReference type="Pfam" id="PF13365">
    <property type="entry name" value="Trypsin_2"/>
    <property type="match status" value="1"/>
</dbReference>
<dbReference type="InterPro" id="IPR051201">
    <property type="entry name" value="Chloro_Bact_Ser_Proteases"/>
</dbReference>
<organism evidence="4 5">
    <name type="scientific">Uliginosibacterium paludis</name>
    <dbReference type="NCBI Taxonomy" id="1615952"/>
    <lineage>
        <taxon>Bacteria</taxon>
        <taxon>Pseudomonadati</taxon>
        <taxon>Pseudomonadota</taxon>
        <taxon>Betaproteobacteria</taxon>
        <taxon>Rhodocyclales</taxon>
        <taxon>Zoogloeaceae</taxon>
        <taxon>Uliginosibacterium</taxon>
    </lineage>
</organism>
<keyword evidence="5" id="KW-1185">Reference proteome</keyword>
<keyword evidence="2" id="KW-0378">Hydrolase</keyword>
<gene>
    <name evidence="4" type="ORF">ABVT11_08525</name>
</gene>
<dbReference type="Proteomes" id="UP001548590">
    <property type="component" value="Unassembled WGS sequence"/>
</dbReference>
<dbReference type="EMBL" id="JBEWLZ010000004">
    <property type="protein sequence ID" value="MET1489869.1"/>
    <property type="molecule type" value="Genomic_DNA"/>
</dbReference>
<evidence type="ECO:0000256" key="2">
    <source>
        <dbReference type="ARBA" id="ARBA00022801"/>
    </source>
</evidence>
<evidence type="ECO:0000313" key="4">
    <source>
        <dbReference type="EMBL" id="MET1489869.1"/>
    </source>
</evidence>
<reference evidence="4 5" key="1">
    <citation type="submission" date="2024-07" db="EMBL/GenBank/DDBJ databases">
        <title>Uliginosibacterium paludis KCTC:42655.</title>
        <authorList>
            <person name="Kim M.K."/>
        </authorList>
    </citation>
    <scope>NUCLEOTIDE SEQUENCE [LARGE SCALE GENOMIC DNA]</scope>
    <source>
        <strain evidence="4 5">KCTC 42655</strain>
    </source>
</reference>
<dbReference type="PANTHER" id="PTHR43343">
    <property type="entry name" value="PEPTIDASE S12"/>
    <property type="match status" value="1"/>
</dbReference>
<name>A0ABV2CPM6_9RHOO</name>
<keyword evidence="1 4" id="KW-0645">Protease</keyword>
<feature type="signal peptide" evidence="3">
    <location>
        <begin position="1"/>
        <end position="19"/>
    </location>
</feature>
<protein>
    <submittedName>
        <fullName evidence="4">Serine protease</fullName>
    </submittedName>
</protein>
<comment type="caution">
    <text evidence="4">The sequence shown here is derived from an EMBL/GenBank/DDBJ whole genome shotgun (WGS) entry which is preliminary data.</text>
</comment>
<dbReference type="PRINTS" id="PR00834">
    <property type="entry name" value="PROTEASES2C"/>
</dbReference>
<evidence type="ECO:0000256" key="1">
    <source>
        <dbReference type="ARBA" id="ARBA00022670"/>
    </source>
</evidence>
<dbReference type="InterPro" id="IPR001940">
    <property type="entry name" value="Peptidase_S1C"/>
</dbReference>